<organism evidence="2 3">
    <name type="scientific">Chlorella ohadii</name>
    <dbReference type="NCBI Taxonomy" id="2649997"/>
    <lineage>
        <taxon>Eukaryota</taxon>
        <taxon>Viridiplantae</taxon>
        <taxon>Chlorophyta</taxon>
        <taxon>core chlorophytes</taxon>
        <taxon>Trebouxiophyceae</taxon>
        <taxon>Chlorellales</taxon>
        <taxon>Chlorellaceae</taxon>
        <taxon>Chlorella clade</taxon>
        <taxon>Chlorella</taxon>
    </lineage>
</organism>
<dbReference type="Pfam" id="PF10294">
    <property type="entry name" value="Methyltransf_16"/>
    <property type="match status" value="1"/>
</dbReference>
<reference evidence="2" key="1">
    <citation type="submission" date="2020-11" db="EMBL/GenBank/DDBJ databases">
        <title>Chlorella ohadii genome sequencing and assembly.</title>
        <authorList>
            <person name="Murik O."/>
            <person name="Treves H."/>
            <person name="Kedem I."/>
            <person name="Shotland Y."/>
            <person name="Kaplan A."/>
        </authorList>
    </citation>
    <scope>NUCLEOTIDE SEQUENCE</scope>
    <source>
        <strain evidence="2">1</strain>
    </source>
</reference>
<dbReference type="CDD" id="cd02440">
    <property type="entry name" value="AdoMet_MTases"/>
    <property type="match status" value="1"/>
</dbReference>
<evidence type="ECO:0000313" key="2">
    <source>
        <dbReference type="EMBL" id="KAI7838445.1"/>
    </source>
</evidence>
<evidence type="ECO:0000313" key="3">
    <source>
        <dbReference type="Proteomes" id="UP001205105"/>
    </source>
</evidence>
<feature type="region of interest" description="Disordered" evidence="1">
    <location>
        <begin position="227"/>
        <end position="250"/>
    </location>
</feature>
<dbReference type="EMBL" id="JADXDR010000125">
    <property type="protein sequence ID" value="KAI7838445.1"/>
    <property type="molecule type" value="Genomic_DNA"/>
</dbReference>
<dbReference type="InterPro" id="IPR029063">
    <property type="entry name" value="SAM-dependent_MTases_sf"/>
</dbReference>
<dbReference type="Gene3D" id="3.40.50.150">
    <property type="entry name" value="Vaccinia Virus protein VP39"/>
    <property type="match status" value="1"/>
</dbReference>
<name>A0AAD5H337_9CHLO</name>
<accession>A0AAD5H337</accession>
<dbReference type="PANTHER" id="PTHR14614:SF154">
    <property type="entry name" value="PROTEIN N-LYSINE METHYLTRANSFERASE METTL21A"/>
    <property type="match status" value="1"/>
</dbReference>
<evidence type="ECO:0000256" key="1">
    <source>
        <dbReference type="SAM" id="MobiDB-lite"/>
    </source>
</evidence>
<dbReference type="AlphaFoldDB" id="A0AAD5H337"/>
<dbReference type="SUPFAM" id="SSF53335">
    <property type="entry name" value="S-adenosyl-L-methionine-dependent methyltransferases"/>
    <property type="match status" value="1"/>
</dbReference>
<dbReference type="InterPro" id="IPR019410">
    <property type="entry name" value="Methyltransf_16"/>
</dbReference>
<keyword evidence="3" id="KW-1185">Reference proteome</keyword>
<comment type="caution">
    <text evidence="2">The sequence shown here is derived from an EMBL/GenBank/DDBJ whole genome shotgun (WGS) entry which is preliminary data.</text>
</comment>
<dbReference type="Proteomes" id="UP001205105">
    <property type="component" value="Unassembled WGS sequence"/>
</dbReference>
<protein>
    <submittedName>
        <fullName evidence="2">Uncharacterized protein</fullName>
    </submittedName>
</protein>
<gene>
    <name evidence="2" type="ORF">COHA_007708</name>
</gene>
<dbReference type="PANTHER" id="PTHR14614">
    <property type="entry name" value="HEPATOCELLULAR CARCINOMA-ASSOCIATED ANTIGEN"/>
    <property type="match status" value="1"/>
</dbReference>
<sequence>MSGCAAGVAWKREHRPDKVRFDRPYLHPMRLPGGEEIKLTVHQARFKEQGFASTVWDSSIVLAKLFERQAAAVAGKRCLDLSAGCGLPGLVLAKLGAGAVVATDLEPNLPLLRKNAAANGCTIQVLEHSWGEDVAPLGAPFDIVAACDVMYVAEAVEPLVASLRALSGPHTRIYISHGRNRQAEPQFLAAAGQHFSIGTVPSEELDEVFQCADVDVLLLTRKQQKDESQGWPACSPEKAREPSEDATSPRAAAGVHVLAADIREASTSGRVSRSVEGALFLAAGAGGASGNPSLATRNRKTELDLEEPSPAVRRLVQAFEALQPPLAAAQGGAGLLQEAWTALLGRLLSGASMSDQLSLRVLHQPAFAGERLAQARRALTDCAVQADAVLAGLRADDAALTALEAMQRVAVRLSLPFYSTSGALHVFPWLEHAMWAHVPSLRQAAYQPSAGSTVAAGLAHLAAVHEALEDATRGLPEAAREAAAAGVLAAAGAVVMRAHMHAGAAEELLALRCLQPLSSADAVAVRALVSGLLQALAPLNRNARKLGAVAELLERGARTMRLPAGGWARAMWAVLSALRL</sequence>
<proteinExistence type="predicted"/>